<dbReference type="Proteomes" id="UP000195105">
    <property type="component" value="Unassembled WGS sequence"/>
</dbReference>
<dbReference type="RefSeq" id="WP_086600843.1">
    <property type="nucleotide sequence ID" value="NZ_NGFN01000054.1"/>
</dbReference>
<comment type="caution">
    <text evidence="1">The sequence shown here is derived from an EMBL/GenBank/DDBJ whole genome shotgun (WGS) entry which is preliminary data.</text>
</comment>
<gene>
    <name evidence="1" type="ORF">CA983_11785</name>
</gene>
<keyword evidence="2" id="KW-1185">Reference proteome</keyword>
<evidence type="ECO:0000313" key="2">
    <source>
        <dbReference type="Proteomes" id="UP000195105"/>
    </source>
</evidence>
<sequence length="96" mass="10799">MTDQPRRGWTVWTEEIPASVMLDMPPDLSKKVLNYLLALGIEAGAAIDADREPPGDPMDDLGVRYSLEVVGEPVLIEYAVIREARQIRIPVVVWFH</sequence>
<dbReference type="EMBL" id="NGFN01000054">
    <property type="protein sequence ID" value="OUD03006.1"/>
    <property type="molecule type" value="Genomic_DNA"/>
</dbReference>
<name>A0A243S5X3_9ACTN</name>
<organism evidence="1 2">
    <name type="scientific">Streptomyces swartbergensis</name>
    <dbReference type="NCBI Taxonomy" id="487165"/>
    <lineage>
        <taxon>Bacteria</taxon>
        <taxon>Bacillati</taxon>
        <taxon>Actinomycetota</taxon>
        <taxon>Actinomycetes</taxon>
        <taxon>Kitasatosporales</taxon>
        <taxon>Streptomycetaceae</taxon>
        <taxon>Streptomyces</taxon>
    </lineage>
</organism>
<reference evidence="1 2" key="1">
    <citation type="submission" date="2017-05" db="EMBL/GenBank/DDBJ databases">
        <title>Biotechnological potential of actinobacteria isolated from South African environments.</title>
        <authorList>
            <person name="Le Roes-Hill M."/>
            <person name="Prins A."/>
            <person name="Durrell K.A."/>
        </authorList>
    </citation>
    <scope>NUCLEOTIDE SEQUENCE [LARGE SCALE GENOMIC DNA]</scope>
    <source>
        <strain evidence="1 2">HMC13</strain>
    </source>
</reference>
<accession>A0A243S5X3</accession>
<dbReference type="AlphaFoldDB" id="A0A243S5X3"/>
<protein>
    <submittedName>
        <fullName evidence="1">Uncharacterized protein</fullName>
    </submittedName>
</protein>
<proteinExistence type="predicted"/>
<evidence type="ECO:0000313" key="1">
    <source>
        <dbReference type="EMBL" id="OUD03006.1"/>
    </source>
</evidence>